<organism evidence="3 4">
    <name type="scientific">Succinivibrio dextrinosolvens</name>
    <dbReference type="NCBI Taxonomy" id="83771"/>
    <lineage>
        <taxon>Bacteria</taxon>
        <taxon>Pseudomonadati</taxon>
        <taxon>Pseudomonadota</taxon>
        <taxon>Gammaproteobacteria</taxon>
        <taxon>Aeromonadales</taxon>
        <taxon>Succinivibrionaceae</taxon>
        <taxon>Succinivibrio</taxon>
    </lineage>
</organism>
<dbReference type="RefSeq" id="WP_074840675.1">
    <property type="nucleotide sequence ID" value="NZ_CP047056.1"/>
</dbReference>
<dbReference type="AlphaFoldDB" id="A0A662Z992"/>
<keyword evidence="1" id="KW-0732">Signal</keyword>
<proteinExistence type="predicted"/>
<gene>
    <name evidence="3" type="ORF">SAMN04487865_10242</name>
</gene>
<feature type="signal peptide" evidence="1">
    <location>
        <begin position="1"/>
        <end position="27"/>
    </location>
</feature>
<feature type="domain" description="SH3b1" evidence="2">
    <location>
        <begin position="178"/>
        <end position="208"/>
    </location>
</feature>
<keyword evidence="4" id="KW-1185">Reference proteome</keyword>
<evidence type="ECO:0000259" key="2">
    <source>
        <dbReference type="Pfam" id="PF12913"/>
    </source>
</evidence>
<dbReference type="OrthoDB" id="9808890at2"/>
<protein>
    <submittedName>
        <fullName evidence="3">SH3 domain (SH3b1 type)</fullName>
    </submittedName>
</protein>
<feature type="chain" id="PRO_5024827564" evidence="1">
    <location>
        <begin position="28"/>
        <end position="492"/>
    </location>
</feature>
<name>A0A662Z992_9GAMM</name>
<evidence type="ECO:0000313" key="4">
    <source>
        <dbReference type="Proteomes" id="UP000243374"/>
    </source>
</evidence>
<evidence type="ECO:0000256" key="1">
    <source>
        <dbReference type="SAM" id="SignalP"/>
    </source>
</evidence>
<dbReference type="Proteomes" id="UP000243374">
    <property type="component" value="Unassembled WGS sequence"/>
</dbReference>
<dbReference type="PROSITE" id="PS51257">
    <property type="entry name" value="PROKAR_LIPOPROTEIN"/>
    <property type="match status" value="1"/>
</dbReference>
<evidence type="ECO:0000313" key="3">
    <source>
        <dbReference type="EMBL" id="SFK09442.1"/>
    </source>
</evidence>
<sequence>MKISCRKTVRLISVIAGALFLSSCGLFDEKKVVSPEIVGDNSNDDHYVSDSVNQNTISAGKLLDDINSGIQNRLPYGYNLIRFPQKFSSVFVKQTVREQQSQAYSLSEAGAVNKAGPLKETSIKRMVQNCNIESLPDSMNSAFAVVTKKTPLLLMPSNDVWHKDKKTKDRNLLHIDFLSIGDPVAVLSVSADKRYYLVQTRYLRGWVPIVNLAFTRYLSWLKVVKPSDFAVVKSPVYTITLGTKDKKTYDYSMGDVILLDTSKSTFEKPVGLLPVNAGGILSYKNAELSPESVTVGYLDLTRKNILAQARKYKNLSRSEYSYLPELYSNSRIIARSYRSVGVYMPLDYSTMKRASPKTIDLVGMPYEQRISSFLQAKPGDLLFFDNDVALFYGTLPRYSKNIRDVIAYLYVDTVVNEIDYKKVEKKYDRIMVSDLRYQRPSGHTALSEVEFIGQFFTQDVKSSHSTGGGVTSTSKNQEEYDPLYIDELEVNK</sequence>
<dbReference type="InterPro" id="IPR039439">
    <property type="entry name" value="SH3b1_dom"/>
</dbReference>
<dbReference type="EMBL" id="FOSF01000024">
    <property type="protein sequence ID" value="SFK09442.1"/>
    <property type="molecule type" value="Genomic_DNA"/>
</dbReference>
<accession>A0A662Z992</accession>
<reference evidence="3 4" key="1">
    <citation type="submission" date="2016-10" db="EMBL/GenBank/DDBJ databases">
        <authorList>
            <person name="Varghese N."/>
            <person name="Submissions S."/>
        </authorList>
    </citation>
    <scope>NUCLEOTIDE SEQUENCE [LARGE SCALE GENOMIC DNA]</scope>
    <source>
        <strain evidence="3 4">22B</strain>
    </source>
</reference>
<dbReference type="Pfam" id="PF12913">
    <property type="entry name" value="SH3_6"/>
    <property type="match status" value="1"/>
</dbReference>